<dbReference type="EMBL" id="NCSJ02000451">
    <property type="protein sequence ID" value="RFU24405.1"/>
    <property type="molecule type" value="Genomic_DNA"/>
</dbReference>
<organism evidence="2 3">
    <name type="scientific">Scytalidium lignicola</name>
    <name type="common">Hyphomycete</name>
    <dbReference type="NCBI Taxonomy" id="5539"/>
    <lineage>
        <taxon>Eukaryota</taxon>
        <taxon>Fungi</taxon>
        <taxon>Dikarya</taxon>
        <taxon>Ascomycota</taxon>
        <taxon>Pezizomycotina</taxon>
        <taxon>Leotiomycetes</taxon>
        <taxon>Leotiomycetes incertae sedis</taxon>
        <taxon>Scytalidium</taxon>
    </lineage>
</organism>
<protein>
    <recommendedName>
        <fullName evidence="1">VOC domain-containing protein</fullName>
    </recommendedName>
</protein>
<dbReference type="Proteomes" id="UP000258309">
    <property type="component" value="Unassembled WGS sequence"/>
</dbReference>
<dbReference type="OMA" id="WDHEHHR"/>
<dbReference type="Gene3D" id="3.10.180.10">
    <property type="entry name" value="2,3-Dihydroxybiphenyl 1,2-Dioxygenase, domain 1"/>
    <property type="match status" value="1"/>
</dbReference>
<feature type="non-terminal residue" evidence="2">
    <location>
        <position position="1"/>
    </location>
</feature>
<dbReference type="AlphaFoldDB" id="A0A3E2GTA1"/>
<dbReference type="InterPro" id="IPR004360">
    <property type="entry name" value="Glyas_Fos-R_dOase_dom"/>
</dbReference>
<name>A0A3E2GTA1_SCYLI</name>
<dbReference type="OrthoDB" id="5371818at2759"/>
<dbReference type="InterPro" id="IPR029068">
    <property type="entry name" value="Glyas_Bleomycin-R_OHBP_Dase"/>
</dbReference>
<feature type="domain" description="VOC" evidence="1">
    <location>
        <begin position="1"/>
        <end position="104"/>
    </location>
</feature>
<reference evidence="2 3" key="1">
    <citation type="submission" date="2018-05" db="EMBL/GenBank/DDBJ databases">
        <title>Draft genome sequence of Scytalidium lignicola DSM 105466, a ubiquitous saprotrophic fungus.</title>
        <authorList>
            <person name="Buettner E."/>
            <person name="Gebauer A.M."/>
            <person name="Hofrichter M."/>
            <person name="Liers C."/>
            <person name="Kellner H."/>
        </authorList>
    </citation>
    <scope>NUCLEOTIDE SEQUENCE [LARGE SCALE GENOMIC DNA]</scope>
    <source>
        <strain evidence="2 3">DSM 105466</strain>
    </source>
</reference>
<dbReference type="SUPFAM" id="SSF54593">
    <property type="entry name" value="Glyoxalase/Bleomycin resistance protein/Dihydroxybiphenyl dioxygenase"/>
    <property type="match status" value="1"/>
</dbReference>
<evidence type="ECO:0000259" key="1">
    <source>
        <dbReference type="PROSITE" id="PS51819"/>
    </source>
</evidence>
<dbReference type="PROSITE" id="PS51819">
    <property type="entry name" value="VOC"/>
    <property type="match status" value="1"/>
</dbReference>
<sequence length="162" mass="18522">MVDFYKRFFNCHASYENDFASFLTYDDEHHRIAIVQIPTLVPNDPQSVGLQHMAFAYNSLEDLAISYLQRKANGFEPVWCINHGPTTSIYYADPDGNCIEIQVDNFDTPEEASKFMSSKYFAKNPIGTNFDPDELIRQLNSGEDDASIKKRVEIGPRKLQTV</sequence>
<accession>A0A3E2GTA1</accession>
<evidence type="ECO:0000313" key="3">
    <source>
        <dbReference type="Proteomes" id="UP000258309"/>
    </source>
</evidence>
<proteinExistence type="predicted"/>
<keyword evidence="3" id="KW-1185">Reference proteome</keyword>
<dbReference type="Pfam" id="PF00903">
    <property type="entry name" value="Glyoxalase"/>
    <property type="match status" value="1"/>
</dbReference>
<feature type="non-terminal residue" evidence="2">
    <location>
        <position position="162"/>
    </location>
</feature>
<dbReference type="InterPro" id="IPR037523">
    <property type="entry name" value="VOC_core"/>
</dbReference>
<comment type="caution">
    <text evidence="2">The sequence shown here is derived from an EMBL/GenBank/DDBJ whole genome shotgun (WGS) entry which is preliminary data.</text>
</comment>
<gene>
    <name evidence="2" type="ORF">B7463_g11931</name>
</gene>
<evidence type="ECO:0000313" key="2">
    <source>
        <dbReference type="EMBL" id="RFU24405.1"/>
    </source>
</evidence>